<sequence length="92" mass="10902">MNARWTRRAAQDRKSLFDYIEQRSVEGAISTDEEIRKMATLIADFPHLGHQGRVSGTFEFDITKQIVLVYRLRPRLQVVEFLRVIHTRRDFP</sequence>
<dbReference type="PANTHER" id="PTHR33755">
    <property type="entry name" value="TOXIN PARE1-RELATED"/>
    <property type="match status" value="1"/>
</dbReference>
<accession>A0A6L6PQU0</accession>
<keyword evidence="4" id="KW-1185">Reference proteome</keyword>
<evidence type="ECO:0000256" key="1">
    <source>
        <dbReference type="ARBA" id="ARBA00006226"/>
    </source>
</evidence>
<dbReference type="InterPro" id="IPR007712">
    <property type="entry name" value="RelE/ParE_toxin"/>
</dbReference>
<evidence type="ECO:0000313" key="3">
    <source>
        <dbReference type="EMBL" id="MTV41214.1"/>
    </source>
</evidence>
<dbReference type="PANTHER" id="PTHR33755:SF6">
    <property type="entry name" value="PLASMID STABILIZATION SYSTEM PROTEIN"/>
    <property type="match status" value="1"/>
</dbReference>
<evidence type="ECO:0000313" key="4">
    <source>
        <dbReference type="Proteomes" id="UP000475582"/>
    </source>
</evidence>
<dbReference type="EMBL" id="WNKY01000050">
    <property type="protein sequence ID" value="MTV41214.1"/>
    <property type="molecule type" value="Genomic_DNA"/>
</dbReference>
<dbReference type="OrthoDB" id="9798046at2"/>
<comment type="caution">
    <text evidence="3">The sequence shown here is derived from an EMBL/GenBank/DDBJ whole genome shotgun (WGS) entry which is preliminary data.</text>
</comment>
<dbReference type="RefSeq" id="WP_155467295.1">
    <property type="nucleotide sequence ID" value="NZ_WNKY01000050.1"/>
</dbReference>
<proteinExistence type="inferred from homology"/>
<protein>
    <submittedName>
        <fullName evidence="3">Type II toxin-antitoxin system mRNA interferase toxin, RelE/StbE family</fullName>
    </submittedName>
</protein>
<keyword evidence="2" id="KW-1277">Toxin-antitoxin system</keyword>
<reference evidence="3 4" key="1">
    <citation type="submission" date="2019-11" db="EMBL/GenBank/DDBJ databases">
        <title>Type strains purchased from KCTC, JCM and DSMZ.</title>
        <authorList>
            <person name="Lu H."/>
        </authorList>
    </citation>
    <scope>NUCLEOTIDE SEQUENCE [LARGE SCALE GENOMIC DNA]</scope>
    <source>
        <strain evidence="3 4">KCTC 22382</strain>
    </source>
</reference>
<gene>
    <name evidence="3" type="ORF">GM676_26985</name>
</gene>
<dbReference type="InterPro" id="IPR035093">
    <property type="entry name" value="RelE/ParE_toxin_dom_sf"/>
</dbReference>
<dbReference type="Pfam" id="PF05016">
    <property type="entry name" value="ParE_toxin"/>
    <property type="match status" value="1"/>
</dbReference>
<dbReference type="Gene3D" id="3.30.2310.20">
    <property type="entry name" value="RelE-like"/>
    <property type="match status" value="1"/>
</dbReference>
<dbReference type="AlphaFoldDB" id="A0A6L6PQU0"/>
<evidence type="ECO:0000256" key="2">
    <source>
        <dbReference type="ARBA" id="ARBA00022649"/>
    </source>
</evidence>
<name>A0A6L6PQU0_9BURK</name>
<organism evidence="3 4">
    <name type="scientific">Duganella radicis</name>
    <dbReference type="NCBI Taxonomy" id="551988"/>
    <lineage>
        <taxon>Bacteria</taxon>
        <taxon>Pseudomonadati</taxon>
        <taxon>Pseudomonadota</taxon>
        <taxon>Betaproteobacteria</taxon>
        <taxon>Burkholderiales</taxon>
        <taxon>Oxalobacteraceae</taxon>
        <taxon>Telluria group</taxon>
        <taxon>Duganella</taxon>
    </lineage>
</organism>
<dbReference type="Proteomes" id="UP000475582">
    <property type="component" value="Unassembled WGS sequence"/>
</dbReference>
<comment type="similarity">
    <text evidence="1">Belongs to the RelE toxin family.</text>
</comment>
<dbReference type="InterPro" id="IPR051803">
    <property type="entry name" value="TA_system_RelE-like_toxin"/>
</dbReference>